<evidence type="ECO:0000313" key="5">
    <source>
        <dbReference type="Proteomes" id="UP001221142"/>
    </source>
</evidence>
<gene>
    <name evidence="4" type="ORF">FB45DRAFT_730819</name>
</gene>
<dbReference type="GO" id="GO:0005634">
    <property type="term" value="C:nucleus"/>
    <property type="evidence" value="ECO:0007669"/>
    <property type="project" value="UniProtKB-SubCell"/>
</dbReference>
<evidence type="ECO:0000313" key="4">
    <source>
        <dbReference type="EMBL" id="KAJ7649748.1"/>
    </source>
</evidence>
<organism evidence="4 5">
    <name type="scientific">Roridomyces roridus</name>
    <dbReference type="NCBI Taxonomy" id="1738132"/>
    <lineage>
        <taxon>Eukaryota</taxon>
        <taxon>Fungi</taxon>
        <taxon>Dikarya</taxon>
        <taxon>Basidiomycota</taxon>
        <taxon>Agaricomycotina</taxon>
        <taxon>Agaricomycetes</taxon>
        <taxon>Agaricomycetidae</taxon>
        <taxon>Agaricales</taxon>
        <taxon>Marasmiineae</taxon>
        <taxon>Mycenaceae</taxon>
        <taxon>Roridomyces</taxon>
    </lineage>
</organism>
<protein>
    <submittedName>
        <fullName evidence="4">Uncharacterized protein</fullName>
    </submittedName>
</protein>
<feature type="region of interest" description="Disordered" evidence="3">
    <location>
        <begin position="38"/>
        <end position="75"/>
    </location>
</feature>
<accession>A0AAD7CHY1</accession>
<dbReference type="GO" id="GO:0006355">
    <property type="term" value="P:regulation of DNA-templated transcription"/>
    <property type="evidence" value="ECO:0007669"/>
    <property type="project" value="InterPro"/>
</dbReference>
<feature type="compositionally biased region" description="Polar residues" evidence="3">
    <location>
        <begin position="46"/>
        <end position="60"/>
    </location>
</feature>
<sequence>MELAVQYVQKVKQRCDPETYRQFLDILSRWHLKPDTIDEEEVSLGSRPTTSLDPASTSSEAAGKLEPVTAQSRQA</sequence>
<comment type="caution">
    <text evidence="4">The sequence shown here is derived from an EMBL/GenBank/DDBJ whole genome shotgun (WGS) entry which is preliminary data.</text>
</comment>
<dbReference type="InterPro" id="IPR036600">
    <property type="entry name" value="PAH_sf"/>
</dbReference>
<dbReference type="Proteomes" id="UP001221142">
    <property type="component" value="Unassembled WGS sequence"/>
</dbReference>
<evidence type="ECO:0000256" key="1">
    <source>
        <dbReference type="ARBA" id="ARBA00004123"/>
    </source>
</evidence>
<proteinExistence type="predicted"/>
<dbReference type="AlphaFoldDB" id="A0AAD7CHY1"/>
<dbReference type="Gene3D" id="1.20.1160.11">
    <property type="entry name" value="Paired amphipathic helix"/>
    <property type="match status" value="1"/>
</dbReference>
<evidence type="ECO:0000256" key="3">
    <source>
        <dbReference type="SAM" id="MobiDB-lite"/>
    </source>
</evidence>
<comment type="subcellular location">
    <subcellularLocation>
        <location evidence="1">Nucleus</location>
    </subcellularLocation>
</comment>
<dbReference type="EMBL" id="JARKIF010000001">
    <property type="protein sequence ID" value="KAJ7649748.1"/>
    <property type="molecule type" value="Genomic_DNA"/>
</dbReference>
<keyword evidence="2" id="KW-0539">Nucleus</keyword>
<keyword evidence="5" id="KW-1185">Reference proteome</keyword>
<reference evidence="4" key="1">
    <citation type="submission" date="2023-03" db="EMBL/GenBank/DDBJ databases">
        <title>Massive genome expansion in bonnet fungi (Mycena s.s.) driven by repeated elements and novel gene families across ecological guilds.</title>
        <authorList>
            <consortium name="Lawrence Berkeley National Laboratory"/>
            <person name="Harder C.B."/>
            <person name="Miyauchi S."/>
            <person name="Viragh M."/>
            <person name="Kuo A."/>
            <person name="Thoen E."/>
            <person name="Andreopoulos B."/>
            <person name="Lu D."/>
            <person name="Skrede I."/>
            <person name="Drula E."/>
            <person name="Henrissat B."/>
            <person name="Morin E."/>
            <person name="Kohler A."/>
            <person name="Barry K."/>
            <person name="LaButti K."/>
            <person name="Morin E."/>
            <person name="Salamov A."/>
            <person name="Lipzen A."/>
            <person name="Mereny Z."/>
            <person name="Hegedus B."/>
            <person name="Baldrian P."/>
            <person name="Stursova M."/>
            <person name="Weitz H."/>
            <person name="Taylor A."/>
            <person name="Grigoriev I.V."/>
            <person name="Nagy L.G."/>
            <person name="Martin F."/>
            <person name="Kauserud H."/>
        </authorList>
    </citation>
    <scope>NUCLEOTIDE SEQUENCE</scope>
    <source>
        <strain evidence="4">9284</strain>
    </source>
</reference>
<name>A0AAD7CHY1_9AGAR</name>
<evidence type="ECO:0000256" key="2">
    <source>
        <dbReference type="ARBA" id="ARBA00023242"/>
    </source>
</evidence>
<dbReference type="SUPFAM" id="SSF47762">
    <property type="entry name" value="PAH2 domain"/>
    <property type="match status" value="1"/>
</dbReference>